<keyword evidence="2" id="KW-0812">Transmembrane</keyword>
<organism evidence="4 5">
    <name type="scientific">Thiohalorhabdus denitrificans</name>
    <dbReference type="NCBI Taxonomy" id="381306"/>
    <lineage>
        <taxon>Bacteria</taxon>
        <taxon>Pseudomonadati</taxon>
        <taxon>Pseudomonadota</taxon>
        <taxon>Gammaproteobacteria</taxon>
        <taxon>Thiohalorhabdales</taxon>
        <taxon>Thiohalorhabdaceae</taxon>
        <taxon>Thiohalorhabdus</taxon>
    </lineage>
</organism>
<feature type="coiled-coil region" evidence="1">
    <location>
        <begin position="230"/>
        <end position="290"/>
    </location>
</feature>
<accession>A0A0P9EFA1</accession>
<dbReference type="PANTHER" id="PTHR36698">
    <property type="entry name" value="BLL5892 PROTEIN"/>
    <property type="match status" value="1"/>
</dbReference>
<dbReference type="AlphaFoldDB" id="A0A0P9EFA1"/>
<dbReference type="InterPro" id="IPR003399">
    <property type="entry name" value="Mce/MlaD"/>
</dbReference>
<proteinExistence type="predicted"/>
<gene>
    <name evidence="4" type="ORF">SAMN05661077_2069</name>
</gene>
<dbReference type="Proteomes" id="UP000183104">
    <property type="component" value="Unassembled WGS sequence"/>
</dbReference>
<keyword evidence="5" id="KW-1185">Reference proteome</keyword>
<keyword evidence="1" id="KW-0175">Coiled coil</keyword>
<feature type="domain" description="Mce/MlaD" evidence="3">
    <location>
        <begin position="39"/>
        <end position="114"/>
    </location>
</feature>
<evidence type="ECO:0000256" key="2">
    <source>
        <dbReference type="SAM" id="Phobius"/>
    </source>
</evidence>
<sequence>MERNVPYLVVGIVVILTGIAFFLFVLWFSQKPGGDEAEHYTIYFRGSVGGLDTGSEVRYQGVAVGRVAGVEVLKDRPRDIRVTIQVGAGTPINRSTVATSSSVGLTGLSYVGLRTEDAGAPPPERVSGEPFPVLESRTSGMDRMLEDLPRVMEGIRSVTARLEKLLGEDTERRVQAILRNSEAFSEKLDRRAGELADLMAQSDSTMESLEATLGETRETLATARGLAPEAEALLKRLRATSRRLDRFTARHEESLDRFAEEGLEDVHVLLEEGRATLQEIRELSRRLEEDPSRILYPPGKQGVEIPR</sequence>
<evidence type="ECO:0000313" key="5">
    <source>
        <dbReference type="Proteomes" id="UP000183104"/>
    </source>
</evidence>
<keyword evidence="2" id="KW-1133">Transmembrane helix</keyword>
<keyword evidence="2" id="KW-0472">Membrane</keyword>
<dbReference type="STRING" id="381306.AN478_03545"/>
<evidence type="ECO:0000313" key="4">
    <source>
        <dbReference type="EMBL" id="SCY41508.1"/>
    </source>
</evidence>
<evidence type="ECO:0000259" key="3">
    <source>
        <dbReference type="Pfam" id="PF02470"/>
    </source>
</evidence>
<evidence type="ECO:0000256" key="1">
    <source>
        <dbReference type="SAM" id="Coils"/>
    </source>
</evidence>
<feature type="transmembrane region" description="Helical" evidence="2">
    <location>
        <begin position="7"/>
        <end position="28"/>
    </location>
</feature>
<reference evidence="5" key="1">
    <citation type="submission" date="2016-10" db="EMBL/GenBank/DDBJ databases">
        <authorList>
            <person name="Varghese N."/>
        </authorList>
    </citation>
    <scope>NUCLEOTIDE SEQUENCE [LARGE SCALE GENOMIC DNA]</scope>
    <source>
        <strain evidence="5">HL 19</strain>
    </source>
</reference>
<dbReference type="Pfam" id="PF02470">
    <property type="entry name" value="MlaD"/>
    <property type="match status" value="1"/>
</dbReference>
<dbReference type="RefSeq" id="WP_054965252.1">
    <property type="nucleotide sequence ID" value="NZ_FMUN01000005.1"/>
</dbReference>
<dbReference type="OrthoDB" id="9806984at2"/>
<dbReference type="EMBL" id="FMUN01000005">
    <property type="protein sequence ID" value="SCY41508.1"/>
    <property type="molecule type" value="Genomic_DNA"/>
</dbReference>
<name>A0A0P9EFA1_9GAMM</name>
<dbReference type="PANTHER" id="PTHR36698:SF2">
    <property type="entry name" value="MCE_MLAD DOMAIN-CONTAINING PROTEIN"/>
    <property type="match status" value="1"/>
</dbReference>
<protein>
    <submittedName>
        <fullName evidence="4">Phospholipid/cholesterol/gamma-HCH transport system substrate-binding protein</fullName>
    </submittedName>
</protein>